<protein>
    <submittedName>
        <fullName evidence="2">VOC family protein</fullName>
    </submittedName>
</protein>
<feature type="domain" description="VOC" evidence="1">
    <location>
        <begin position="1"/>
        <end position="120"/>
    </location>
</feature>
<organism evidence="2 3">
    <name type="scientific">Tenggerimyces flavus</name>
    <dbReference type="NCBI Taxonomy" id="1708749"/>
    <lineage>
        <taxon>Bacteria</taxon>
        <taxon>Bacillati</taxon>
        <taxon>Actinomycetota</taxon>
        <taxon>Actinomycetes</taxon>
        <taxon>Propionibacteriales</taxon>
        <taxon>Nocardioidaceae</taxon>
        <taxon>Tenggerimyces</taxon>
    </lineage>
</organism>
<evidence type="ECO:0000313" key="2">
    <source>
        <dbReference type="EMBL" id="MFC3762889.1"/>
    </source>
</evidence>
<dbReference type="SUPFAM" id="SSF54593">
    <property type="entry name" value="Glyoxalase/Bleomycin resistance protein/Dihydroxybiphenyl dioxygenase"/>
    <property type="match status" value="1"/>
</dbReference>
<evidence type="ECO:0000313" key="3">
    <source>
        <dbReference type="Proteomes" id="UP001595699"/>
    </source>
</evidence>
<dbReference type="EMBL" id="JBHRZH010000016">
    <property type="protein sequence ID" value="MFC3762889.1"/>
    <property type="molecule type" value="Genomic_DNA"/>
</dbReference>
<dbReference type="Gene3D" id="3.10.180.10">
    <property type="entry name" value="2,3-Dihydroxybiphenyl 1,2-Dioxygenase, domain 1"/>
    <property type="match status" value="1"/>
</dbReference>
<dbReference type="InterPro" id="IPR004360">
    <property type="entry name" value="Glyas_Fos-R_dOase_dom"/>
</dbReference>
<sequence length="123" mass="13164">MIDEAFPIISTPDLGKALAFYRDLLGGTVTYQFPPEGDPGYVGLQLGTSHLGIGLDPAVQPGAGNQRLSLWVYTPDCDQAVDKLRNAGIKIVQDPTDQPWGERMAIVQDPDGNTITVGQKPAT</sequence>
<dbReference type="InterPro" id="IPR029068">
    <property type="entry name" value="Glyas_Bleomycin-R_OHBP_Dase"/>
</dbReference>
<comment type="caution">
    <text evidence="2">The sequence shown here is derived from an EMBL/GenBank/DDBJ whole genome shotgun (WGS) entry which is preliminary data.</text>
</comment>
<proteinExistence type="predicted"/>
<accession>A0ABV7YDL2</accession>
<name>A0ABV7YDL2_9ACTN</name>
<dbReference type="Proteomes" id="UP001595699">
    <property type="component" value="Unassembled WGS sequence"/>
</dbReference>
<dbReference type="Pfam" id="PF00903">
    <property type="entry name" value="Glyoxalase"/>
    <property type="match status" value="1"/>
</dbReference>
<evidence type="ECO:0000259" key="1">
    <source>
        <dbReference type="PROSITE" id="PS51819"/>
    </source>
</evidence>
<dbReference type="RefSeq" id="WP_205113777.1">
    <property type="nucleotide sequence ID" value="NZ_JAFBCM010000001.1"/>
</dbReference>
<reference evidence="3" key="1">
    <citation type="journal article" date="2019" name="Int. J. Syst. Evol. Microbiol.">
        <title>The Global Catalogue of Microorganisms (GCM) 10K type strain sequencing project: providing services to taxonomists for standard genome sequencing and annotation.</title>
        <authorList>
            <consortium name="The Broad Institute Genomics Platform"/>
            <consortium name="The Broad Institute Genome Sequencing Center for Infectious Disease"/>
            <person name="Wu L."/>
            <person name="Ma J."/>
        </authorList>
    </citation>
    <scope>NUCLEOTIDE SEQUENCE [LARGE SCALE GENOMIC DNA]</scope>
    <source>
        <strain evidence="3">CGMCC 4.7241</strain>
    </source>
</reference>
<keyword evidence="3" id="KW-1185">Reference proteome</keyword>
<dbReference type="PANTHER" id="PTHR34109">
    <property type="entry name" value="BNAUNNG04460D PROTEIN-RELATED"/>
    <property type="match status" value="1"/>
</dbReference>
<gene>
    <name evidence="2" type="ORF">ACFOUW_18760</name>
</gene>
<dbReference type="PROSITE" id="PS51819">
    <property type="entry name" value="VOC"/>
    <property type="match status" value="1"/>
</dbReference>
<dbReference type="InterPro" id="IPR037523">
    <property type="entry name" value="VOC_core"/>
</dbReference>